<dbReference type="EMBL" id="CAUEEQ010069300">
    <property type="protein sequence ID" value="CAJ0965732.1"/>
    <property type="molecule type" value="Genomic_DNA"/>
</dbReference>
<feature type="disulfide bond" evidence="9">
    <location>
        <begin position="238"/>
        <end position="251"/>
    </location>
</feature>
<comment type="caution">
    <text evidence="13">The sequence shown here is derived from an EMBL/GenBank/DDBJ whole genome shotgun (WGS) entry which is preliminary data.</text>
</comment>
<feature type="repeat" description="TNFR-Cys" evidence="9">
    <location>
        <begin position="218"/>
        <end position="259"/>
    </location>
</feature>
<dbReference type="InterPro" id="IPR057667">
    <property type="entry name" value="HTH_SB"/>
</dbReference>
<feature type="transmembrane region" description="Helical" evidence="10">
    <location>
        <begin position="310"/>
        <end position="334"/>
    </location>
</feature>
<comment type="subcellular location">
    <subcellularLocation>
        <location evidence="1">Membrane</location>
    </subcellularLocation>
</comment>
<evidence type="ECO:0000256" key="6">
    <source>
        <dbReference type="ARBA" id="ARBA00023157"/>
    </source>
</evidence>
<dbReference type="PROSITE" id="PS00652">
    <property type="entry name" value="TNFR_NGFR_1"/>
    <property type="match status" value="1"/>
</dbReference>
<dbReference type="PROSITE" id="PS50050">
    <property type="entry name" value="TNFR_NGFR_2"/>
    <property type="match status" value="2"/>
</dbReference>
<sequence length="479" mass="54224">MVKTKELSKDTRNKIVALHQAGKTESAIANQLGVKKSTVGAIIRKWKTYKTTDNLPRSGAPRKIPPRGVRMITRTGPGRLIRVHERMNGAMYREILSANLLPSARALKMKRGWVFQHDNDPKHTARAMKEWLRKKHFKVLEWPSQSPDLNPIENLWRELKVRVAKRKAKNITALEEICMEEWANIPTTVCGNLVKTYRKRSYVLSHCTSPDSLGACAPCYPGHTYSEHLTGMTYCLPCKVCRADQREESPCTITKNTVCQCKEGTFCPPDESCEICQKCTTSCPPNEVKQAPCNSTTDTQCAPPETGSNLIAILVPVGAILILLSAGACVWFFWIRKTIERSRWIPKILTVSFKCDEASREDTETPFLSPTLHLREGIAENERNEAINSVFNIFVDLVPAFKFERFVRELGLSSNEIENIKADNTGTENQRYTMLSRLHQDKKFDVNIGLSKLDSIKLRKVAQEITDKLIADGRFERST</sequence>
<dbReference type="Proteomes" id="UP001176940">
    <property type="component" value="Unassembled WGS sequence"/>
</dbReference>
<feature type="domain" description="TNFR-Cys" evidence="12">
    <location>
        <begin position="218"/>
        <end position="259"/>
    </location>
</feature>
<comment type="caution">
    <text evidence="9">Lacks conserved residue(s) required for the propagation of feature annotation.</text>
</comment>
<organism evidence="13 14">
    <name type="scientific">Ranitomeya imitator</name>
    <name type="common">mimic poison frog</name>
    <dbReference type="NCBI Taxonomy" id="111125"/>
    <lineage>
        <taxon>Eukaryota</taxon>
        <taxon>Metazoa</taxon>
        <taxon>Chordata</taxon>
        <taxon>Craniata</taxon>
        <taxon>Vertebrata</taxon>
        <taxon>Euteleostomi</taxon>
        <taxon>Amphibia</taxon>
        <taxon>Batrachia</taxon>
        <taxon>Anura</taxon>
        <taxon>Neobatrachia</taxon>
        <taxon>Hyloidea</taxon>
        <taxon>Dendrobatidae</taxon>
        <taxon>Dendrobatinae</taxon>
        <taxon>Ranitomeya</taxon>
    </lineage>
</organism>
<gene>
    <name evidence="13" type="ORF">RIMI_LOCUS20566305</name>
</gene>
<dbReference type="InterPro" id="IPR034024">
    <property type="entry name" value="TNFRSF10_N"/>
</dbReference>
<feature type="disulfide bond" evidence="9">
    <location>
        <begin position="283"/>
        <end position="301"/>
    </location>
</feature>
<dbReference type="InterPro" id="IPR009057">
    <property type="entry name" value="Homeodomain-like_sf"/>
</dbReference>
<protein>
    <submittedName>
        <fullName evidence="13">Uncharacterized protein</fullName>
    </submittedName>
</protein>
<dbReference type="PROSITE" id="PS50017">
    <property type="entry name" value="DEATH_DOMAIN"/>
    <property type="match status" value="1"/>
</dbReference>
<feature type="domain" description="Death" evidence="11">
    <location>
        <begin position="402"/>
        <end position="469"/>
    </location>
</feature>
<dbReference type="CDD" id="cd10580">
    <property type="entry name" value="TNFRSF10"/>
    <property type="match status" value="1"/>
</dbReference>
<evidence type="ECO:0000256" key="7">
    <source>
        <dbReference type="ARBA" id="ARBA00023170"/>
    </source>
</evidence>
<name>A0ABN9MG83_9NEOB</name>
<keyword evidence="5 10" id="KW-0472">Membrane</keyword>
<evidence type="ECO:0000313" key="13">
    <source>
        <dbReference type="EMBL" id="CAJ0965732.1"/>
    </source>
</evidence>
<feature type="repeat" description="TNFR-Cys" evidence="9">
    <location>
        <begin position="260"/>
        <end position="301"/>
    </location>
</feature>
<evidence type="ECO:0000256" key="3">
    <source>
        <dbReference type="ARBA" id="ARBA00022729"/>
    </source>
</evidence>
<keyword evidence="7" id="KW-0675">Receptor</keyword>
<proteinExistence type="predicted"/>
<dbReference type="InterPro" id="IPR052491">
    <property type="entry name" value="TNFRSF10"/>
</dbReference>
<keyword evidence="10" id="KW-1133">Transmembrane helix</keyword>
<feature type="disulfide bond" evidence="9">
    <location>
        <begin position="261"/>
        <end position="276"/>
    </location>
</feature>
<evidence type="ECO:0000256" key="9">
    <source>
        <dbReference type="PROSITE-ProRule" id="PRU00206"/>
    </source>
</evidence>
<dbReference type="Pfam" id="PF13358">
    <property type="entry name" value="DDE_3"/>
    <property type="match status" value="1"/>
</dbReference>
<dbReference type="Pfam" id="PF00531">
    <property type="entry name" value="Death"/>
    <property type="match status" value="1"/>
</dbReference>
<dbReference type="InterPro" id="IPR001368">
    <property type="entry name" value="TNFR/NGFR_Cys_rich_reg"/>
</dbReference>
<keyword evidence="14" id="KW-1185">Reference proteome</keyword>
<dbReference type="Gene3D" id="3.30.420.10">
    <property type="entry name" value="Ribonuclease H-like superfamily/Ribonuclease H"/>
    <property type="match status" value="1"/>
</dbReference>
<dbReference type="Pfam" id="PF25787">
    <property type="entry name" value="HTH_SB"/>
    <property type="match status" value="1"/>
</dbReference>
<feature type="domain" description="TNFR-Cys" evidence="12">
    <location>
        <begin position="260"/>
        <end position="301"/>
    </location>
</feature>
<evidence type="ECO:0000256" key="1">
    <source>
        <dbReference type="ARBA" id="ARBA00004370"/>
    </source>
</evidence>
<dbReference type="Gene3D" id="2.10.50.10">
    <property type="entry name" value="Tumor Necrosis Factor Receptor, subunit A, domain 2"/>
    <property type="match status" value="2"/>
</dbReference>
<dbReference type="SUPFAM" id="SSF47986">
    <property type="entry name" value="DEATH domain"/>
    <property type="match status" value="1"/>
</dbReference>
<dbReference type="SMART" id="SM00208">
    <property type="entry name" value="TNFR"/>
    <property type="match status" value="2"/>
</dbReference>
<dbReference type="PANTHER" id="PTHR46330:SF6">
    <property type="entry name" value="HEMATOPOIETIC DEATH RECEPTOR-RELATED"/>
    <property type="match status" value="1"/>
</dbReference>
<dbReference type="InterPro" id="IPR038717">
    <property type="entry name" value="Tc1-like_DDE_dom"/>
</dbReference>
<dbReference type="SUPFAM" id="SSF46689">
    <property type="entry name" value="Homeodomain-like"/>
    <property type="match status" value="1"/>
</dbReference>
<keyword evidence="4" id="KW-0677">Repeat</keyword>
<dbReference type="InterPro" id="IPR000488">
    <property type="entry name" value="Death_dom"/>
</dbReference>
<dbReference type="SUPFAM" id="SSF57586">
    <property type="entry name" value="TNF receptor-like"/>
    <property type="match status" value="1"/>
</dbReference>
<dbReference type="InterPro" id="IPR011029">
    <property type="entry name" value="DEATH-like_dom_sf"/>
</dbReference>
<keyword evidence="6 9" id="KW-1015">Disulfide bond</keyword>
<accession>A0ABN9MG83</accession>
<evidence type="ECO:0000256" key="4">
    <source>
        <dbReference type="ARBA" id="ARBA00022737"/>
    </source>
</evidence>
<keyword evidence="3" id="KW-0732">Signal</keyword>
<evidence type="ECO:0000256" key="10">
    <source>
        <dbReference type="SAM" id="Phobius"/>
    </source>
</evidence>
<keyword evidence="8" id="KW-0325">Glycoprotein</keyword>
<keyword evidence="2" id="KW-0053">Apoptosis</keyword>
<evidence type="ECO:0000313" key="14">
    <source>
        <dbReference type="Proteomes" id="UP001176940"/>
    </source>
</evidence>
<dbReference type="InterPro" id="IPR036397">
    <property type="entry name" value="RNaseH_sf"/>
</dbReference>
<reference evidence="13" key="1">
    <citation type="submission" date="2023-07" db="EMBL/GenBank/DDBJ databases">
        <authorList>
            <person name="Stuckert A."/>
        </authorList>
    </citation>
    <scope>NUCLEOTIDE SEQUENCE</scope>
</reference>
<evidence type="ECO:0000259" key="11">
    <source>
        <dbReference type="PROSITE" id="PS50017"/>
    </source>
</evidence>
<evidence type="ECO:0000259" key="12">
    <source>
        <dbReference type="PROSITE" id="PS50050"/>
    </source>
</evidence>
<dbReference type="PANTHER" id="PTHR46330">
    <property type="entry name" value="TUMOR NECROSIS FACTOR RECEPTOR SUPERFAMILY MEMBER 10B"/>
    <property type="match status" value="1"/>
</dbReference>
<dbReference type="Pfam" id="PF00020">
    <property type="entry name" value="TNFR_c6"/>
    <property type="match status" value="2"/>
</dbReference>
<feature type="disulfide bond" evidence="9">
    <location>
        <begin position="241"/>
        <end position="259"/>
    </location>
</feature>
<evidence type="ECO:0000256" key="5">
    <source>
        <dbReference type="ARBA" id="ARBA00023136"/>
    </source>
</evidence>
<dbReference type="Gene3D" id="1.10.533.10">
    <property type="entry name" value="Death Domain, Fas"/>
    <property type="match status" value="1"/>
</dbReference>
<keyword evidence="10" id="KW-0812">Transmembrane</keyword>
<evidence type="ECO:0000256" key="8">
    <source>
        <dbReference type="ARBA" id="ARBA00023180"/>
    </source>
</evidence>
<evidence type="ECO:0000256" key="2">
    <source>
        <dbReference type="ARBA" id="ARBA00022703"/>
    </source>
</evidence>